<dbReference type="Pfam" id="PF04055">
    <property type="entry name" value="Radical_SAM"/>
    <property type="match status" value="1"/>
</dbReference>
<keyword evidence="3" id="KW-0479">Metal-binding</keyword>
<evidence type="ECO:0000256" key="5">
    <source>
        <dbReference type="ARBA" id="ARBA00023014"/>
    </source>
</evidence>
<dbReference type="AlphaFoldDB" id="A0A1M4ZXG9"/>
<dbReference type="InterPro" id="IPR006158">
    <property type="entry name" value="Cobalamin-bd"/>
</dbReference>
<dbReference type="Pfam" id="PF02310">
    <property type="entry name" value="B12-binding"/>
    <property type="match status" value="1"/>
</dbReference>
<feature type="domain" description="B12-binding" evidence="6">
    <location>
        <begin position="6"/>
        <end position="143"/>
    </location>
</feature>
<keyword evidence="5" id="KW-0411">Iron-sulfur</keyword>
<dbReference type="PANTHER" id="PTHR43409:SF7">
    <property type="entry name" value="BLL1977 PROTEIN"/>
    <property type="match status" value="1"/>
</dbReference>
<dbReference type="SMART" id="SM00729">
    <property type="entry name" value="Elp3"/>
    <property type="match status" value="1"/>
</dbReference>
<dbReference type="GO" id="GO:0005829">
    <property type="term" value="C:cytosol"/>
    <property type="evidence" value="ECO:0007669"/>
    <property type="project" value="TreeGrafter"/>
</dbReference>
<accession>A0A1M4ZXG9</accession>
<evidence type="ECO:0000313" key="8">
    <source>
        <dbReference type="EMBL" id="SHF22750.1"/>
    </source>
</evidence>
<dbReference type="PANTHER" id="PTHR43409">
    <property type="entry name" value="ANAEROBIC MAGNESIUM-PROTOPORPHYRIN IX MONOMETHYL ESTER CYCLASE-RELATED"/>
    <property type="match status" value="1"/>
</dbReference>
<dbReference type="InterPro" id="IPR023404">
    <property type="entry name" value="rSAM_horseshoe"/>
</dbReference>
<name>A0A1M4ZXG9_9BACL</name>
<dbReference type="SFLD" id="SFLDG01082">
    <property type="entry name" value="B12-binding_domain_containing"/>
    <property type="match status" value="1"/>
</dbReference>
<dbReference type="EMBL" id="FQVL01000011">
    <property type="protein sequence ID" value="SHF22750.1"/>
    <property type="molecule type" value="Genomic_DNA"/>
</dbReference>
<dbReference type="SUPFAM" id="SSF102114">
    <property type="entry name" value="Radical SAM enzymes"/>
    <property type="match status" value="1"/>
</dbReference>
<dbReference type="PROSITE" id="PS51332">
    <property type="entry name" value="B12_BINDING"/>
    <property type="match status" value="1"/>
</dbReference>
<dbReference type="InterPro" id="IPR058240">
    <property type="entry name" value="rSAM_sf"/>
</dbReference>
<dbReference type="PROSITE" id="PS51918">
    <property type="entry name" value="RADICAL_SAM"/>
    <property type="match status" value="1"/>
</dbReference>
<dbReference type="SFLD" id="SFLDS00029">
    <property type="entry name" value="Radical_SAM"/>
    <property type="match status" value="1"/>
</dbReference>
<keyword evidence="2" id="KW-0949">S-adenosyl-L-methionine</keyword>
<dbReference type="RefSeq" id="WP_073156264.1">
    <property type="nucleotide sequence ID" value="NZ_FQVL01000011.1"/>
</dbReference>
<dbReference type="GO" id="GO:0031419">
    <property type="term" value="F:cobalamin binding"/>
    <property type="evidence" value="ECO:0007669"/>
    <property type="project" value="InterPro"/>
</dbReference>
<reference evidence="8 9" key="1">
    <citation type="submission" date="2016-11" db="EMBL/GenBank/DDBJ databases">
        <authorList>
            <person name="Jaros S."/>
            <person name="Januszkiewicz K."/>
            <person name="Wedrychowicz H."/>
        </authorList>
    </citation>
    <scope>NUCLEOTIDE SEQUENCE [LARGE SCALE GENOMIC DNA]</scope>
    <source>
        <strain evidence="8 9">DSM 44666</strain>
    </source>
</reference>
<sequence length="486" mass="55720">MYSVTLINLPTSSIRKPAEHSGLASLHAYLTSKGIDASIIDAYANNIDIETCWSLIKRRINSHPQMIVGFTPFVTSVNELVVLGERIKKYYPDVFVIVGGHFATFHKEYLLDEFPWLDAVVVGEGEQSLYEYSTSPSDDTPGVLKRNTPFIPRPRIRNLDTLPYQTRYISPEKLKDEPLSLVTGRGCYAACTFCSIPTFYRNNSGPAQSARSVAHLLGEIKTLINKYQKNSFKIVDDNFFRVTDKNDQFLVDLVAEIKKLDIDLIFRLSARPNDITEKRAKLLKEMGTNVVAIGGESAHEDSLVLFNKRLTVADSRRAANILKENGITTLMNFITFDPILDISGLKLNLEFIKEHMNFCVFHRINSHLWLRSTDPILQKLLELGLVTGDTNSFPYVPYRYKCSEVYLIKKYFDYYCAKNMRDYYAVVETLMAPNELPTPEKWEKYHEFMIQDTSMLEQLIKNCEEGVLEETDVITEELFEDLRLFV</sequence>
<dbReference type="Gene3D" id="3.80.30.20">
    <property type="entry name" value="tm_1862 like domain"/>
    <property type="match status" value="1"/>
</dbReference>
<evidence type="ECO:0000313" key="9">
    <source>
        <dbReference type="Proteomes" id="UP000184476"/>
    </source>
</evidence>
<evidence type="ECO:0000259" key="7">
    <source>
        <dbReference type="PROSITE" id="PS51918"/>
    </source>
</evidence>
<dbReference type="InterPro" id="IPR051198">
    <property type="entry name" value="BchE-like"/>
</dbReference>
<feature type="domain" description="Radical SAM core" evidence="7">
    <location>
        <begin position="173"/>
        <end position="394"/>
    </location>
</feature>
<dbReference type="GO" id="GO:0046872">
    <property type="term" value="F:metal ion binding"/>
    <property type="evidence" value="ECO:0007669"/>
    <property type="project" value="UniProtKB-KW"/>
</dbReference>
<dbReference type="OrthoDB" id="9801659at2"/>
<keyword evidence="4" id="KW-0408">Iron</keyword>
<organism evidence="8 9">
    <name type="scientific">Seinonella peptonophila</name>
    <dbReference type="NCBI Taxonomy" id="112248"/>
    <lineage>
        <taxon>Bacteria</taxon>
        <taxon>Bacillati</taxon>
        <taxon>Bacillota</taxon>
        <taxon>Bacilli</taxon>
        <taxon>Bacillales</taxon>
        <taxon>Thermoactinomycetaceae</taxon>
        <taxon>Seinonella</taxon>
    </lineage>
</organism>
<dbReference type="STRING" id="112248.SAMN05444392_11134"/>
<dbReference type="Proteomes" id="UP000184476">
    <property type="component" value="Unassembled WGS sequence"/>
</dbReference>
<evidence type="ECO:0000256" key="4">
    <source>
        <dbReference type="ARBA" id="ARBA00023004"/>
    </source>
</evidence>
<dbReference type="InterPro" id="IPR007197">
    <property type="entry name" value="rSAM"/>
</dbReference>
<evidence type="ECO:0000256" key="2">
    <source>
        <dbReference type="ARBA" id="ARBA00022691"/>
    </source>
</evidence>
<dbReference type="InterPro" id="IPR006638">
    <property type="entry name" value="Elp3/MiaA/NifB-like_rSAM"/>
</dbReference>
<gene>
    <name evidence="8" type="ORF">SAMN05444392_11134</name>
</gene>
<dbReference type="GO" id="GO:0051536">
    <property type="term" value="F:iron-sulfur cluster binding"/>
    <property type="evidence" value="ECO:0007669"/>
    <property type="project" value="UniProtKB-KW"/>
</dbReference>
<evidence type="ECO:0000256" key="1">
    <source>
        <dbReference type="ARBA" id="ARBA00001966"/>
    </source>
</evidence>
<comment type="cofactor">
    <cofactor evidence="1">
        <name>[4Fe-4S] cluster</name>
        <dbReference type="ChEBI" id="CHEBI:49883"/>
    </cofactor>
</comment>
<dbReference type="GO" id="GO:0003824">
    <property type="term" value="F:catalytic activity"/>
    <property type="evidence" value="ECO:0007669"/>
    <property type="project" value="InterPro"/>
</dbReference>
<proteinExistence type="predicted"/>
<keyword evidence="9" id="KW-1185">Reference proteome</keyword>
<dbReference type="CDD" id="cd01335">
    <property type="entry name" value="Radical_SAM"/>
    <property type="match status" value="1"/>
</dbReference>
<dbReference type="Gene3D" id="3.40.50.280">
    <property type="entry name" value="Cobalamin-binding domain"/>
    <property type="match status" value="1"/>
</dbReference>
<protein>
    <submittedName>
        <fullName evidence="8">Radical SAM superfamily enzyme YgiQ, UPF0313 family</fullName>
    </submittedName>
</protein>
<evidence type="ECO:0000259" key="6">
    <source>
        <dbReference type="PROSITE" id="PS51332"/>
    </source>
</evidence>
<evidence type="ECO:0000256" key="3">
    <source>
        <dbReference type="ARBA" id="ARBA00022723"/>
    </source>
</evidence>